<accession>A0AAV7UBT5</accession>
<evidence type="ECO:0000313" key="1">
    <source>
        <dbReference type="EMBL" id="KAJ1185168.1"/>
    </source>
</evidence>
<reference evidence="1" key="1">
    <citation type="journal article" date="2022" name="bioRxiv">
        <title>Sequencing and chromosome-scale assembly of the giantPleurodeles waltlgenome.</title>
        <authorList>
            <person name="Brown T."/>
            <person name="Elewa A."/>
            <person name="Iarovenko S."/>
            <person name="Subramanian E."/>
            <person name="Araus A.J."/>
            <person name="Petzold A."/>
            <person name="Susuki M."/>
            <person name="Suzuki K.-i.T."/>
            <person name="Hayashi T."/>
            <person name="Toyoda A."/>
            <person name="Oliveira C."/>
            <person name="Osipova E."/>
            <person name="Leigh N.D."/>
            <person name="Simon A."/>
            <person name="Yun M.H."/>
        </authorList>
    </citation>
    <scope>NUCLEOTIDE SEQUENCE</scope>
    <source>
        <strain evidence="1">20211129_DDA</strain>
        <tissue evidence="1">Liver</tissue>
    </source>
</reference>
<keyword evidence="2" id="KW-1185">Reference proteome</keyword>
<dbReference type="EMBL" id="JANPWB010000005">
    <property type="protein sequence ID" value="KAJ1185168.1"/>
    <property type="molecule type" value="Genomic_DNA"/>
</dbReference>
<sequence>MGCSGSGLPAAFFYIGENYFDEIDDSEAQPKSSFTASISCLSHVWEQIARMEDEEKPSDELATEMINIFNHLRSVSETEESLVKYNTFLKEKVRRMTSALEENGEKELIHLPSNFENPTFVVA</sequence>
<name>A0AAV7UBT5_PLEWA</name>
<dbReference type="Proteomes" id="UP001066276">
    <property type="component" value="Chromosome 3_1"/>
</dbReference>
<comment type="caution">
    <text evidence="1">The sequence shown here is derived from an EMBL/GenBank/DDBJ whole genome shotgun (WGS) entry which is preliminary data.</text>
</comment>
<organism evidence="1 2">
    <name type="scientific">Pleurodeles waltl</name>
    <name type="common">Iberian ribbed newt</name>
    <dbReference type="NCBI Taxonomy" id="8319"/>
    <lineage>
        <taxon>Eukaryota</taxon>
        <taxon>Metazoa</taxon>
        <taxon>Chordata</taxon>
        <taxon>Craniata</taxon>
        <taxon>Vertebrata</taxon>
        <taxon>Euteleostomi</taxon>
        <taxon>Amphibia</taxon>
        <taxon>Batrachia</taxon>
        <taxon>Caudata</taxon>
        <taxon>Salamandroidea</taxon>
        <taxon>Salamandridae</taxon>
        <taxon>Pleurodelinae</taxon>
        <taxon>Pleurodeles</taxon>
    </lineage>
</organism>
<evidence type="ECO:0000313" key="2">
    <source>
        <dbReference type="Proteomes" id="UP001066276"/>
    </source>
</evidence>
<proteinExistence type="predicted"/>
<dbReference type="AlphaFoldDB" id="A0AAV7UBT5"/>
<protein>
    <submittedName>
        <fullName evidence="1">Uncharacterized protein</fullName>
    </submittedName>
</protein>
<gene>
    <name evidence="1" type="ORF">NDU88_001962</name>
</gene>